<sequence>MRTVLVAAAALAALASSLVEAQEAVNYDDGRAFQGVCADARGRQLPSYVKKGNWTRQDGLDLCVDTFGDAVIGYGVSSAAIMCYFDPLGIPVQPAGWDADPGDGNAVGLVAEGVAASFSDVCYDFRHNVSAPKYDAGRSYKGICIDGEGFHPPYAFHILPPYADTRQFGINYCFEIFGDKTVAYMYYDSVGNGGDRNWVGCYFDPDEELPFIPSDWSFYEHEGGLPIVRGMDNGFPNECYDFLAEPIAGKVAPAYDSGEMYVGYCVDAAGRYPPDLYFFQDGVGEQEGLDKCFEIFGDKVIGYSHQEGSASCIFDPSDFPAPPPGWEEYYGSEGFTAPLTHGNGNPAVRCYNFLASTGAPDPTPSPSACTARILAAVDTTYAFKYPKPAMQTATLAYAIAFNVAQALELGENVRMGFLDIERTSLNWRVKLKDEAAASSERLAEEIYKAHLELNAGSRSHKTKFLPLFKDIIDDLAGSGEVLSYMLLISDGVLLNPDHWRNYAKLKSKLVARLGEAAPTILCYRTHGEQNTRFFDAVCDETFYMGTDGKSVDEIAGDIASQICSVD</sequence>
<keyword evidence="3" id="KW-1185">Reference proteome</keyword>
<feature type="chain" id="PRO_5015329330" description="VWFA domain-containing protein" evidence="1">
    <location>
        <begin position="22"/>
        <end position="566"/>
    </location>
</feature>
<evidence type="ECO:0008006" key="4">
    <source>
        <dbReference type="Google" id="ProtNLM"/>
    </source>
</evidence>
<evidence type="ECO:0000313" key="3">
    <source>
        <dbReference type="Proteomes" id="UP000241890"/>
    </source>
</evidence>
<accession>A0A2R5GP38</accession>
<protein>
    <recommendedName>
        <fullName evidence="4">VWFA domain-containing protein</fullName>
    </recommendedName>
</protein>
<dbReference type="Proteomes" id="UP000241890">
    <property type="component" value="Unassembled WGS sequence"/>
</dbReference>
<organism evidence="2 3">
    <name type="scientific">Hondaea fermentalgiana</name>
    <dbReference type="NCBI Taxonomy" id="2315210"/>
    <lineage>
        <taxon>Eukaryota</taxon>
        <taxon>Sar</taxon>
        <taxon>Stramenopiles</taxon>
        <taxon>Bigyra</taxon>
        <taxon>Labyrinthulomycetes</taxon>
        <taxon>Thraustochytrida</taxon>
        <taxon>Thraustochytriidae</taxon>
        <taxon>Hondaea</taxon>
    </lineage>
</organism>
<gene>
    <name evidence="2" type="ORF">FCC1311_066122</name>
</gene>
<comment type="caution">
    <text evidence="2">The sequence shown here is derived from an EMBL/GenBank/DDBJ whole genome shotgun (WGS) entry which is preliminary data.</text>
</comment>
<dbReference type="EMBL" id="BEYU01000076">
    <property type="protein sequence ID" value="GBG30393.1"/>
    <property type="molecule type" value="Genomic_DNA"/>
</dbReference>
<feature type="signal peptide" evidence="1">
    <location>
        <begin position="1"/>
        <end position="21"/>
    </location>
</feature>
<dbReference type="InParanoid" id="A0A2R5GP38"/>
<proteinExistence type="predicted"/>
<reference evidence="2 3" key="1">
    <citation type="submission" date="2017-12" db="EMBL/GenBank/DDBJ databases">
        <title>Sequencing, de novo assembly and annotation of complete genome of a new Thraustochytrid species, strain FCC1311.</title>
        <authorList>
            <person name="Sedici K."/>
            <person name="Godart F."/>
            <person name="Aiese Cigliano R."/>
            <person name="Sanseverino W."/>
            <person name="Barakat M."/>
            <person name="Ortet P."/>
            <person name="Marechal E."/>
            <person name="Cagnac O."/>
            <person name="Amato A."/>
        </authorList>
    </citation>
    <scope>NUCLEOTIDE SEQUENCE [LARGE SCALE GENOMIC DNA]</scope>
</reference>
<name>A0A2R5GP38_9STRA</name>
<evidence type="ECO:0000313" key="2">
    <source>
        <dbReference type="EMBL" id="GBG30393.1"/>
    </source>
</evidence>
<evidence type="ECO:0000256" key="1">
    <source>
        <dbReference type="SAM" id="SignalP"/>
    </source>
</evidence>
<dbReference type="AlphaFoldDB" id="A0A2R5GP38"/>
<keyword evidence="1" id="KW-0732">Signal</keyword>